<proteinExistence type="predicted"/>
<feature type="region of interest" description="Disordered" evidence="1">
    <location>
        <begin position="54"/>
        <end position="92"/>
    </location>
</feature>
<sequence length="92" mass="10116">MEDPPTPNQQGGFMEDPPNKVSNLNTAQYRQNPNTDFSSIQLQRPVLIQIPLLDTLRVTPSPKTSQRTQGNTSTGSGHRAHDFSSNLSSNPI</sequence>
<feature type="compositionally biased region" description="Polar residues" evidence="1">
    <location>
        <begin position="20"/>
        <end position="40"/>
    </location>
</feature>
<reference evidence="2" key="1">
    <citation type="submission" date="2021-03" db="EMBL/GenBank/DDBJ databases">
        <title>Draft genome sequence of rust myrtle Austropuccinia psidii MF-1, a brazilian biotype.</title>
        <authorList>
            <person name="Quecine M.C."/>
            <person name="Pachon D.M.R."/>
            <person name="Bonatelli M.L."/>
            <person name="Correr F.H."/>
            <person name="Franceschini L.M."/>
            <person name="Leite T.F."/>
            <person name="Margarido G.R.A."/>
            <person name="Almeida C.A."/>
            <person name="Ferrarezi J.A."/>
            <person name="Labate C.A."/>
        </authorList>
    </citation>
    <scope>NUCLEOTIDE SEQUENCE</scope>
    <source>
        <strain evidence="2">MF-1</strain>
    </source>
</reference>
<keyword evidence="3" id="KW-1185">Reference proteome</keyword>
<organism evidence="2 3">
    <name type="scientific">Austropuccinia psidii MF-1</name>
    <dbReference type="NCBI Taxonomy" id="1389203"/>
    <lineage>
        <taxon>Eukaryota</taxon>
        <taxon>Fungi</taxon>
        <taxon>Dikarya</taxon>
        <taxon>Basidiomycota</taxon>
        <taxon>Pucciniomycotina</taxon>
        <taxon>Pucciniomycetes</taxon>
        <taxon>Pucciniales</taxon>
        <taxon>Sphaerophragmiaceae</taxon>
        <taxon>Austropuccinia</taxon>
    </lineage>
</organism>
<dbReference type="AlphaFoldDB" id="A0A9Q3ICM0"/>
<gene>
    <name evidence="2" type="ORF">O181_076258</name>
</gene>
<dbReference type="Proteomes" id="UP000765509">
    <property type="component" value="Unassembled WGS sequence"/>
</dbReference>
<feature type="compositionally biased region" description="Polar residues" evidence="1">
    <location>
        <begin position="61"/>
        <end position="76"/>
    </location>
</feature>
<evidence type="ECO:0000313" key="2">
    <source>
        <dbReference type="EMBL" id="MBW0536543.1"/>
    </source>
</evidence>
<evidence type="ECO:0000256" key="1">
    <source>
        <dbReference type="SAM" id="MobiDB-lite"/>
    </source>
</evidence>
<dbReference type="EMBL" id="AVOT02041259">
    <property type="protein sequence ID" value="MBW0536543.1"/>
    <property type="molecule type" value="Genomic_DNA"/>
</dbReference>
<comment type="caution">
    <text evidence="2">The sequence shown here is derived from an EMBL/GenBank/DDBJ whole genome shotgun (WGS) entry which is preliminary data.</text>
</comment>
<evidence type="ECO:0000313" key="3">
    <source>
        <dbReference type="Proteomes" id="UP000765509"/>
    </source>
</evidence>
<name>A0A9Q3ICM0_9BASI</name>
<feature type="region of interest" description="Disordered" evidence="1">
    <location>
        <begin position="1"/>
        <end position="40"/>
    </location>
</feature>
<feature type="compositionally biased region" description="Polar residues" evidence="1">
    <location>
        <begin position="83"/>
        <end position="92"/>
    </location>
</feature>
<accession>A0A9Q3ICM0</accession>
<protein>
    <submittedName>
        <fullName evidence="2">Uncharacterized protein</fullName>
    </submittedName>
</protein>